<gene>
    <name evidence="1" type="ORF">KM92DES2_10266</name>
</gene>
<sequence>MLVKKILVTTRNQLEILGKLKSGGPPATKKGIFKIILAAKEVKHVGVSSKDKEDIFHCHICSNHISRAIPWQVGSGVRSFFCLME</sequence>
<proteinExistence type="predicted"/>
<dbReference type="EMBL" id="FLUP01000001">
    <property type="protein sequence ID" value="SBV92422.1"/>
    <property type="molecule type" value="Genomic_DNA"/>
</dbReference>
<reference evidence="1" key="1">
    <citation type="submission" date="2016-04" db="EMBL/GenBank/DDBJ databases">
        <authorList>
            <person name="Evans L.H."/>
            <person name="Alamgir A."/>
            <person name="Owens N."/>
            <person name="Weber N.D."/>
            <person name="Virtaneva K."/>
            <person name="Barbian K."/>
            <person name="Babar A."/>
            <person name="Rosenke K."/>
        </authorList>
    </citation>
    <scope>NUCLEOTIDE SEQUENCE</scope>
    <source>
        <strain evidence="1">92-2</strain>
    </source>
</reference>
<accession>A0A212IYZ9</accession>
<evidence type="ECO:0000313" key="1">
    <source>
        <dbReference type="EMBL" id="SBV92422.1"/>
    </source>
</evidence>
<protein>
    <submittedName>
        <fullName evidence="1">Uncharacterized protein</fullName>
    </submittedName>
</protein>
<dbReference type="AlphaFoldDB" id="A0A212IYZ9"/>
<organism evidence="1">
    <name type="scientific">uncultured Desulfovibrio sp</name>
    <dbReference type="NCBI Taxonomy" id="167968"/>
    <lineage>
        <taxon>Bacteria</taxon>
        <taxon>Pseudomonadati</taxon>
        <taxon>Thermodesulfobacteriota</taxon>
        <taxon>Desulfovibrionia</taxon>
        <taxon>Desulfovibrionales</taxon>
        <taxon>Desulfovibrionaceae</taxon>
        <taxon>Desulfovibrio</taxon>
        <taxon>environmental samples</taxon>
    </lineage>
</organism>
<name>A0A212IYZ9_9BACT</name>